<proteinExistence type="predicted"/>
<accession>A1ZYJ8</accession>
<name>A1ZYJ8_MICM2</name>
<reference evidence="1 2" key="1">
    <citation type="submission" date="2007-01" db="EMBL/GenBank/DDBJ databases">
        <authorList>
            <person name="Haygood M."/>
            <person name="Podell S."/>
            <person name="Anderson C."/>
            <person name="Hopkinson B."/>
            <person name="Roe K."/>
            <person name="Barbeau K."/>
            <person name="Gaasterland T."/>
            <person name="Ferriera S."/>
            <person name="Johnson J."/>
            <person name="Kravitz S."/>
            <person name="Beeson K."/>
            <person name="Sutton G."/>
            <person name="Rogers Y.-H."/>
            <person name="Friedman R."/>
            <person name="Frazier M."/>
            <person name="Venter J.C."/>
        </authorList>
    </citation>
    <scope>NUCLEOTIDE SEQUENCE [LARGE SCALE GENOMIC DNA]</scope>
    <source>
        <strain evidence="1 2">ATCC 23134</strain>
    </source>
</reference>
<comment type="caution">
    <text evidence="1">The sequence shown here is derived from an EMBL/GenBank/DDBJ whole genome shotgun (WGS) entry which is preliminary data.</text>
</comment>
<dbReference type="Proteomes" id="UP000004095">
    <property type="component" value="Unassembled WGS sequence"/>
</dbReference>
<sequence length="46" mass="5487">MPYISIALESTLFYKVYVQKKYTFIMSDFFEGQKPFKSFSRAFKCA</sequence>
<dbReference type="EMBL" id="AAWS01000066">
    <property type="protein sequence ID" value="EAY24582.1"/>
    <property type="molecule type" value="Genomic_DNA"/>
</dbReference>
<evidence type="ECO:0000313" key="1">
    <source>
        <dbReference type="EMBL" id="EAY24582.1"/>
    </source>
</evidence>
<dbReference type="AlphaFoldDB" id="A1ZYJ8"/>
<organism evidence="1 2">
    <name type="scientific">Microscilla marina ATCC 23134</name>
    <dbReference type="NCBI Taxonomy" id="313606"/>
    <lineage>
        <taxon>Bacteria</taxon>
        <taxon>Pseudomonadati</taxon>
        <taxon>Bacteroidota</taxon>
        <taxon>Cytophagia</taxon>
        <taxon>Cytophagales</taxon>
        <taxon>Microscillaceae</taxon>
        <taxon>Microscilla</taxon>
    </lineage>
</organism>
<protein>
    <submittedName>
        <fullName evidence="1">Uncharacterized protein</fullName>
    </submittedName>
</protein>
<evidence type="ECO:0000313" key="2">
    <source>
        <dbReference type="Proteomes" id="UP000004095"/>
    </source>
</evidence>
<keyword evidence="2" id="KW-1185">Reference proteome</keyword>
<gene>
    <name evidence="1" type="ORF">M23134_06985</name>
</gene>